<dbReference type="PROSITE" id="PS01248">
    <property type="entry name" value="EGF_LAM_1"/>
    <property type="match status" value="1"/>
</dbReference>
<name>A0A3B3ZMC1_9GOBI</name>
<comment type="caution">
    <text evidence="8">Lacks conserved residue(s) required for the propagation of feature annotation.</text>
</comment>
<keyword evidence="2" id="KW-0964">Secreted</keyword>
<evidence type="ECO:0000313" key="11">
    <source>
        <dbReference type="Ensembl" id="ENSPMGP00000005812.1"/>
    </source>
</evidence>
<dbReference type="FunFam" id="2.10.25.10:FF:000533">
    <property type="entry name" value="Laminin subunit gamma 2"/>
    <property type="match status" value="1"/>
</dbReference>
<dbReference type="InterPro" id="IPR050440">
    <property type="entry name" value="Laminin/Netrin_ECM"/>
</dbReference>
<evidence type="ECO:0000313" key="12">
    <source>
        <dbReference type="Proteomes" id="UP000261520"/>
    </source>
</evidence>
<protein>
    <recommendedName>
        <fullName evidence="10">Laminin EGF-like domain-containing protein</fullName>
    </recommendedName>
</protein>
<dbReference type="PANTHER" id="PTHR10574:SF240">
    <property type="entry name" value="LAMININ SUBUNIT GAMMA-3"/>
    <property type="match status" value="1"/>
</dbReference>
<evidence type="ECO:0000256" key="7">
    <source>
        <dbReference type="ARBA" id="ARBA00023292"/>
    </source>
</evidence>
<keyword evidence="12" id="KW-1185">Reference proteome</keyword>
<dbReference type="Proteomes" id="UP000261520">
    <property type="component" value="Unplaced"/>
</dbReference>
<dbReference type="CDD" id="cd00055">
    <property type="entry name" value="EGF_Lam"/>
    <property type="match status" value="1"/>
</dbReference>
<evidence type="ECO:0000256" key="2">
    <source>
        <dbReference type="ARBA" id="ARBA00022525"/>
    </source>
</evidence>
<feature type="domain" description="Laminin EGF-like" evidence="10">
    <location>
        <begin position="92"/>
        <end position="138"/>
    </location>
</feature>
<dbReference type="PROSITE" id="PS50027">
    <property type="entry name" value="EGF_LAM_2"/>
    <property type="match status" value="1"/>
</dbReference>
<evidence type="ECO:0000256" key="9">
    <source>
        <dbReference type="SAM" id="SignalP"/>
    </source>
</evidence>
<dbReference type="GO" id="GO:0009888">
    <property type="term" value="P:tissue development"/>
    <property type="evidence" value="ECO:0007669"/>
    <property type="project" value="TreeGrafter"/>
</dbReference>
<dbReference type="GO" id="GO:0007411">
    <property type="term" value="P:axon guidance"/>
    <property type="evidence" value="ECO:0007669"/>
    <property type="project" value="TreeGrafter"/>
</dbReference>
<dbReference type="GO" id="GO:0005576">
    <property type="term" value="C:extracellular region"/>
    <property type="evidence" value="ECO:0007669"/>
    <property type="project" value="UniProtKB-SubCell"/>
</dbReference>
<dbReference type="SUPFAM" id="SSF57196">
    <property type="entry name" value="EGF/Laminin"/>
    <property type="match status" value="2"/>
</dbReference>
<feature type="disulfide bond" evidence="8">
    <location>
        <begin position="92"/>
        <end position="104"/>
    </location>
</feature>
<proteinExistence type="predicted"/>
<keyword evidence="6" id="KW-0325">Glycoprotein</keyword>
<evidence type="ECO:0000256" key="6">
    <source>
        <dbReference type="ARBA" id="ARBA00023180"/>
    </source>
</evidence>
<evidence type="ECO:0000256" key="5">
    <source>
        <dbReference type="ARBA" id="ARBA00023157"/>
    </source>
</evidence>
<dbReference type="AlphaFoldDB" id="A0A3B3ZMC1"/>
<dbReference type="GO" id="GO:0009887">
    <property type="term" value="P:animal organ morphogenesis"/>
    <property type="evidence" value="ECO:0007669"/>
    <property type="project" value="TreeGrafter"/>
</dbReference>
<evidence type="ECO:0000259" key="10">
    <source>
        <dbReference type="PROSITE" id="PS50027"/>
    </source>
</evidence>
<dbReference type="GO" id="GO:0005604">
    <property type="term" value="C:basement membrane"/>
    <property type="evidence" value="ECO:0007669"/>
    <property type="project" value="TreeGrafter"/>
</dbReference>
<feature type="disulfide bond" evidence="8">
    <location>
        <begin position="112"/>
        <end position="121"/>
    </location>
</feature>
<keyword evidence="4" id="KW-0677">Repeat</keyword>
<feature type="chain" id="PRO_5017233035" description="Laminin EGF-like domain-containing protein" evidence="9">
    <location>
        <begin position="24"/>
        <end position="142"/>
    </location>
</feature>
<feature type="signal peptide" evidence="9">
    <location>
        <begin position="1"/>
        <end position="23"/>
    </location>
</feature>
<keyword evidence="3 9" id="KW-0732">Signal</keyword>
<dbReference type="SMART" id="SM00180">
    <property type="entry name" value="EGF_Lam"/>
    <property type="match status" value="2"/>
</dbReference>
<keyword evidence="5 8" id="KW-1015">Disulfide bond</keyword>
<accession>A0A3B3ZMC1</accession>
<dbReference type="InterPro" id="IPR002049">
    <property type="entry name" value="LE_dom"/>
</dbReference>
<dbReference type="STRING" id="409849.ENSPMGP00000005812"/>
<evidence type="ECO:0000256" key="8">
    <source>
        <dbReference type="PROSITE-ProRule" id="PRU00460"/>
    </source>
</evidence>
<evidence type="ECO:0000256" key="3">
    <source>
        <dbReference type="ARBA" id="ARBA00022729"/>
    </source>
</evidence>
<reference evidence="11" key="2">
    <citation type="submission" date="2025-09" db="UniProtKB">
        <authorList>
            <consortium name="Ensembl"/>
        </authorList>
    </citation>
    <scope>IDENTIFICATION</scope>
</reference>
<dbReference type="Gene3D" id="2.10.25.10">
    <property type="entry name" value="Laminin"/>
    <property type="match status" value="2"/>
</dbReference>
<organism evidence="11 12">
    <name type="scientific">Periophthalmus magnuspinnatus</name>
    <dbReference type="NCBI Taxonomy" id="409849"/>
    <lineage>
        <taxon>Eukaryota</taxon>
        <taxon>Metazoa</taxon>
        <taxon>Chordata</taxon>
        <taxon>Craniata</taxon>
        <taxon>Vertebrata</taxon>
        <taxon>Euteleostomi</taxon>
        <taxon>Actinopterygii</taxon>
        <taxon>Neopterygii</taxon>
        <taxon>Teleostei</taxon>
        <taxon>Neoteleostei</taxon>
        <taxon>Acanthomorphata</taxon>
        <taxon>Gobiaria</taxon>
        <taxon>Gobiiformes</taxon>
        <taxon>Gobioidei</taxon>
        <taxon>Gobiidae</taxon>
        <taxon>Oxudercinae</taxon>
        <taxon>Periophthalmus</taxon>
    </lineage>
</organism>
<evidence type="ECO:0000256" key="4">
    <source>
        <dbReference type="ARBA" id="ARBA00022737"/>
    </source>
</evidence>
<sequence>MNLVLSFLVAVHSSLDLFLSSCASSPPHLYLLLPECDCSGRSDECVFDMDQYRGTGSGGRCLNCRDNTDGPHCERCKEDHYRSSPEDVCLPCNCNINGSVTQQCDQTGSCVCKEGVTGEKCDTCTPGFHSLGLGGCRRSEGQ</sequence>
<dbReference type="FunFam" id="2.10.25.10:FF:000094">
    <property type="entry name" value="Laminin subunit alpha-2"/>
    <property type="match status" value="1"/>
</dbReference>
<dbReference type="PANTHER" id="PTHR10574">
    <property type="entry name" value="NETRIN/LAMININ-RELATED"/>
    <property type="match status" value="1"/>
</dbReference>
<keyword evidence="7 8" id="KW-0424">Laminin EGF-like domain</keyword>
<comment type="subcellular location">
    <subcellularLocation>
        <location evidence="1">Secreted</location>
    </subcellularLocation>
</comment>
<dbReference type="Pfam" id="PF00053">
    <property type="entry name" value="EGF_laminin"/>
    <property type="match status" value="2"/>
</dbReference>
<reference evidence="11" key="1">
    <citation type="submission" date="2025-08" db="UniProtKB">
        <authorList>
            <consortium name="Ensembl"/>
        </authorList>
    </citation>
    <scope>IDENTIFICATION</scope>
</reference>
<evidence type="ECO:0000256" key="1">
    <source>
        <dbReference type="ARBA" id="ARBA00004613"/>
    </source>
</evidence>
<dbReference type="Ensembl" id="ENSPMGT00000006173.1">
    <property type="protein sequence ID" value="ENSPMGP00000005812.1"/>
    <property type="gene ID" value="ENSPMGG00000004886.1"/>
</dbReference>